<evidence type="ECO:0000256" key="8">
    <source>
        <dbReference type="SAM" id="Phobius"/>
    </source>
</evidence>
<dbReference type="InterPro" id="IPR000522">
    <property type="entry name" value="ABC_transptr_permease_BtuC"/>
</dbReference>
<comment type="similarity">
    <text evidence="2">Belongs to the binding-protein-dependent transport system permease family. FecCD subfamily.</text>
</comment>
<evidence type="ECO:0000256" key="4">
    <source>
        <dbReference type="ARBA" id="ARBA00022475"/>
    </source>
</evidence>
<dbReference type="PANTHER" id="PTHR30472">
    <property type="entry name" value="FERRIC ENTEROBACTIN TRANSPORT SYSTEM PERMEASE PROTEIN"/>
    <property type="match status" value="1"/>
</dbReference>
<feature type="transmembrane region" description="Helical" evidence="8">
    <location>
        <begin position="251"/>
        <end position="280"/>
    </location>
</feature>
<feature type="transmembrane region" description="Helical" evidence="8">
    <location>
        <begin position="100"/>
        <end position="118"/>
    </location>
</feature>
<evidence type="ECO:0000313" key="9">
    <source>
        <dbReference type="EMBL" id="KSU89258.1"/>
    </source>
</evidence>
<dbReference type="FunFam" id="1.10.3470.10:FF:000001">
    <property type="entry name" value="Vitamin B12 ABC transporter permease BtuC"/>
    <property type="match status" value="1"/>
</dbReference>
<dbReference type="CDD" id="cd06550">
    <property type="entry name" value="TM_ABC_iron-siderophores_like"/>
    <property type="match status" value="1"/>
</dbReference>
<keyword evidence="4" id="KW-1003">Cell membrane</keyword>
<sequence length="349" mass="37328">MKKIANKIVLFYVFSIILVLTTVITGVFVGTVSLTVTDVIKIIVQNMSGLSLYHGPSNMELIIWEIRFPRVVVAFLVGAALAIAGAAFQGLLRNSLADPYTIGVSSGATLGTVLAIFFNWQLFGMHTYTLPIIGIVSGFLTLLLVFGITKLASGTLANETIILAGIILSSFMSAMISLMVALSSEQGVREILYWLMGSVSMRGWGHVQLLLPFFIIGTVGLLANTRELNGFAFGDQSAQFMGINVKSRKRIILVSAAILTGASVSVSGAIGFVGLVIPHLVRLVVGANHKHVLPLSILIGGSYLVLADLVARTILNPQELPIGVVTAIIGSPIFTLLLIKERIRKRGIE</sequence>
<keyword evidence="3" id="KW-0813">Transport</keyword>
<evidence type="ECO:0000256" key="2">
    <source>
        <dbReference type="ARBA" id="ARBA00007935"/>
    </source>
</evidence>
<dbReference type="EMBL" id="LNQP01000007">
    <property type="protein sequence ID" value="KSU89258.1"/>
    <property type="molecule type" value="Genomic_DNA"/>
</dbReference>
<dbReference type="PANTHER" id="PTHR30472:SF25">
    <property type="entry name" value="ABC TRANSPORTER PERMEASE PROTEIN MJ0876-RELATED"/>
    <property type="match status" value="1"/>
</dbReference>
<name>A0A0V8JQI6_9BACI</name>
<dbReference type="GO" id="GO:0005886">
    <property type="term" value="C:plasma membrane"/>
    <property type="evidence" value="ECO:0007669"/>
    <property type="project" value="UniProtKB-SubCell"/>
</dbReference>
<feature type="transmembrane region" description="Helical" evidence="8">
    <location>
        <begin position="68"/>
        <end position="88"/>
    </location>
</feature>
<feature type="transmembrane region" description="Helical" evidence="8">
    <location>
        <begin position="130"/>
        <end position="149"/>
    </location>
</feature>
<feature type="transmembrane region" description="Helical" evidence="8">
    <location>
        <begin position="320"/>
        <end position="339"/>
    </location>
</feature>
<keyword evidence="10" id="KW-1185">Reference proteome</keyword>
<dbReference type="RefSeq" id="WP_062686357.1">
    <property type="nucleotide sequence ID" value="NZ_KQ758629.1"/>
</dbReference>
<evidence type="ECO:0000256" key="5">
    <source>
        <dbReference type="ARBA" id="ARBA00022692"/>
    </source>
</evidence>
<proteinExistence type="inferred from homology"/>
<protein>
    <submittedName>
        <fullName evidence="9">ABC transporter permease</fullName>
    </submittedName>
</protein>
<dbReference type="AlphaFoldDB" id="A0A0V8JQI6"/>
<evidence type="ECO:0000256" key="1">
    <source>
        <dbReference type="ARBA" id="ARBA00004651"/>
    </source>
</evidence>
<evidence type="ECO:0000313" key="10">
    <source>
        <dbReference type="Proteomes" id="UP000053681"/>
    </source>
</evidence>
<feature type="transmembrane region" description="Helical" evidence="8">
    <location>
        <begin position="161"/>
        <end position="182"/>
    </location>
</feature>
<comment type="caution">
    <text evidence="9">The sequence shown here is derived from an EMBL/GenBank/DDBJ whole genome shotgun (WGS) entry which is preliminary data.</text>
</comment>
<keyword evidence="6 8" id="KW-1133">Transmembrane helix</keyword>
<evidence type="ECO:0000256" key="7">
    <source>
        <dbReference type="ARBA" id="ARBA00023136"/>
    </source>
</evidence>
<accession>A0A0V8JQI6</accession>
<organism evidence="9 10">
    <name type="scientific">Priestia veravalensis</name>
    <dbReference type="NCBI Taxonomy" id="1414648"/>
    <lineage>
        <taxon>Bacteria</taxon>
        <taxon>Bacillati</taxon>
        <taxon>Bacillota</taxon>
        <taxon>Bacilli</taxon>
        <taxon>Bacillales</taxon>
        <taxon>Bacillaceae</taxon>
        <taxon>Priestia</taxon>
    </lineage>
</organism>
<dbReference type="Pfam" id="PF01032">
    <property type="entry name" value="FecCD"/>
    <property type="match status" value="1"/>
</dbReference>
<evidence type="ECO:0000256" key="3">
    <source>
        <dbReference type="ARBA" id="ARBA00022448"/>
    </source>
</evidence>
<feature type="transmembrane region" description="Helical" evidence="8">
    <location>
        <begin position="203"/>
        <end position="223"/>
    </location>
</feature>
<feature type="transmembrane region" description="Helical" evidence="8">
    <location>
        <begin position="9"/>
        <end position="33"/>
    </location>
</feature>
<keyword evidence="7 8" id="KW-0472">Membrane</keyword>
<dbReference type="Proteomes" id="UP000053681">
    <property type="component" value="Unassembled WGS sequence"/>
</dbReference>
<reference evidence="9 10" key="1">
    <citation type="submission" date="2015-11" db="EMBL/GenBank/DDBJ databases">
        <title>Bacillus caseinolyticus sp nov.</title>
        <authorList>
            <person name="Dastager S.G."/>
            <person name="Mawlankar R."/>
        </authorList>
    </citation>
    <scope>NUCLEOTIDE SEQUENCE [LARGE SCALE GENOMIC DNA]</scope>
    <source>
        <strain evidence="9 10">SGD-V-76</strain>
    </source>
</reference>
<dbReference type="GO" id="GO:0022857">
    <property type="term" value="F:transmembrane transporter activity"/>
    <property type="evidence" value="ECO:0007669"/>
    <property type="project" value="InterPro"/>
</dbReference>
<evidence type="ECO:0000256" key="6">
    <source>
        <dbReference type="ARBA" id="ARBA00022989"/>
    </source>
</evidence>
<comment type="subcellular location">
    <subcellularLocation>
        <location evidence="1">Cell membrane</location>
        <topology evidence="1">Multi-pass membrane protein</topology>
    </subcellularLocation>
</comment>
<keyword evidence="5 8" id="KW-0812">Transmembrane</keyword>
<gene>
    <name evidence="9" type="primary">btuC</name>
    <name evidence="9" type="ORF">AS180_02925</name>
</gene>
<dbReference type="GO" id="GO:0033214">
    <property type="term" value="P:siderophore-iron import into cell"/>
    <property type="evidence" value="ECO:0007669"/>
    <property type="project" value="TreeGrafter"/>
</dbReference>
<dbReference type="Gene3D" id="1.10.3470.10">
    <property type="entry name" value="ABC transporter involved in vitamin B12 uptake, BtuC"/>
    <property type="match status" value="1"/>
</dbReference>
<dbReference type="SUPFAM" id="SSF81345">
    <property type="entry name" value="ABC transporter involved in vitamin B12 uptake, BtuC"/>
    <property type="match status" value="1"/>
</dbReference>
<dbReference type="InterPro" id="IPR037294">
    <property type="entry name" value="ABC_BtuC-like"/>
</dbReference>